<evidence type="ECO:0000256" key="2">
    <source>
        <dbReference type="ARBA" id="ARBA00022448"/>
    </source>
</evidence>
<dbReference type="Proteomes" id="UP000825886">
    <property type="component" value="Chromosome"/>
</dbReference>
<proteinExistence type="inferred from homology"/>
<dbReference type="InterPro" id="IPR050366">
    <property type="entry name" value="BP-dependent_transpt_permease"/>
</dbReference>
<dbReference type="PANTHER" id="PTHR43386">
    <property type="entry name" value="OLIGOPEPTIDE TRANSPORT SYSTEM PERMEASE PROTEIN APPC"/>
    <property type="match status" value="1"/>
</dbReference>
<dbReference type="PANTHER" id="PTHR43386:SF1">
    <property type="entry name" value="D,D-DIPEPTIDE TRANSPORT SYSTEM PERMEASE PROTEIN DDPC-RELATED"/>
    <property type="match status" value="1"/>
</dbReference>
<feature type="transmembrane region" description="Helical" evidence="8">
    <location>
        <begin position="246"/>
        <end position="264"/>
    </location>
</feature>
<dbReference type="PROSITE" id="PS50928">
    <property type="entry name" value="ABC_TM1"/>
    <property type="match status" value="1"/>
</dbReference>
<dbReference type="InterPro" id="IPR035906">
    <property type="entry name" value="MetI-like_sf"/>
</dbReference>
<evidence type="ECO:0000256" key="4">
    <source>
        <dbReference type="ARBA" id="ARBA00022519"/>
    </source>
</evidence>
<dbReference type="NCBIfam" id="NF045473">
    <property type="entry name" value="Opp1C"/>
    <property type="match status" value="1"/>
</dbReference>
<evidence type="ECO:0000256" key="8">
    <source>
        <dbReference type="RuleBase" id="RU363032"/>
    </source>
</evidence>
<comment type="subcellular location">
    <subcellularLocation>
        <location evidence="1">Cell inner membrane</location>
        <topology evidence="1">Multi-pass membrane protein</topology>
    </subcellularLocation>
    <subcellularLocation>
        <location evidence="8">Cell membrane</location>
        <topology evidence="8">Multi-pass membrane protein</topology>
    </subcellularLocation>
</comment>
<evidence type="ECO:0000256" key="1">
    <source>
        <dbReference type="ARBA" id="ARBA00004429"/>
    </source>
</evidence>
<feature type="domain" description="ABC transmembrane type-1" evidence="9">
    <location>
        <begin position="75"/>
        <end position="264"/>
    </location>
</feature>
<dbReference type="SUPFAM" id="SSF161098">
    <property type="entry name" value="MetI-like"/>
    <property type="match status" value="1"/>
</dbReference>
<keyword evidence="2 8" id="KW-0813">Transport</keyword>
<dbReference type="Gene3D" id="1.10.3720.10">
    <property type="entry name" value="MetI-like"/>
    <property type="match status" value="1"/>
</dbReference>
<name>A0ABX9APQ4_9ENTR</name>
<dbReference type="InterPro" id="IPR000515">
    <property type="entry name" value="MetI-like"/>
</dbReference>
<sequence length="286" mass="30940">MIRRLLRSIAHDPLALLSLVFLLVVAAAGLFAPWLAPHDPLLVSWRDKYHGISLNYPLGADHLGRCVLSRLLFGIRNTLFVALLAMSVTMLTGTVLGMLAGYLRGRIDAALMRLCDLMLSFPGEVMIFALVGILGPGLQNILLAVVLVKWAWYARMVRGIVLQYSDKHYIHYARLLGASPGYLIRRHLLPVTAAELIVLATTDSGAVILLLSALSFLGLGVQPPTPEWGAMLGEAKNVMMVHPEQMLPAGIAIVLVVAACQYLGDSLRDALDVTGGEDGRAAFPDT</sequence>
<feature type="transmembrane region" description="Helical" evidence="8">
    <location>
        <begin position="12"/>
        <end position="36"/>
    </location>
</feature>
<keyword evidence="4" id="KW-0997">Cell inner membrane</keyword>
<dbReference type="InterPro" id="IPR053474">
    <property type="entry name" value="Staphylopine_ABC_permease"/>
</dbReference>
<evidence type="ECO:0000313" key="11">
    <source>
        <dbReference type="Proteomes" id="UP000825886"/>
    </source>
</evidence>
<evidence type="ECO:0000259" key="9">
    <source>
        <dbReference type="PROSITE" id="PS50928"/>
    </source>
</evidence>
<dbReference type="Pfam" id="PF00528">
    <property type="entry name" value="BPD_transp_1"/>
    <property type="match status" value="1"/>
</dbReference>
<dbReference type="RefSeq" id="WP_222158836.1">
    <property type="nucleotide sequence ID" value="NZ_CP081864.1"/>
</dbReference>
<evidence type="ECO:0000256" key="6">
    <source>
        <dbReference type="ARBA" id="ARBA00022989"/>
    </source>
</evidence>
<dbReference type="EMBL" id="CP081864">
    <property type="protein sequence ID" value="QZN95760.1"/>
    <property type="molecule type" value="Genomic_DNA"/>
</dbReference>
<evidence type="ECO:0000256" key="7">
    <source>
        <dbReference type="ARBA" id="ARBA00023136"/>
    </source>
</evidence>
<accession>A0ABX9APQ4</accession>
<dbReference type="Pfam" id="PF12911">
    <property type="entry name" value="OppC_N"/>
    <property type="match status" value="1"/>
</dbReference>
<keyword evidence="5 8" id="KW-0812">Transmembrane</keyword>
<evidence type="ECO:0000256" key="3">
    <source>
        <dbReference type="ARBA" id="ARBA00022475"/>
    </source>
</evidence>
<keyword evidence="6 8" id="KW-1133">Transmembrane helix</keyword>
<dbReference type="InterPro" id="IPR025966">
    <property type="entry name" value="OppC_N"/>
</dbReference>
<feature type="transmembrane region" description="Helical" evidence="8">
    <location>
        <begin position="79"/>
        <end position="104"/>
    </location>
</feature>
<dbReference type="CDD" id="cd06261">
    <property type="entry name" value="TM_PBP2"/>
    <property type="match status" value="1"/>
</dbReference>
<gene>
    <name evidence="10" type="ORF">K6K13_21935</name>
</gene>
<keyword evidence="7 8" id="KW-0472">Membrane</keyword>
<keyword evidence="3" id="KW-1003">Cell membrane</keyword>
<organism evidence="10 11">
    <name type="scientific">Symbiopectobacterium purcellii</name>
    <dbReference type="NCBI Taxonomy" id="2871826"/>
    <lineage>
        <taxon>Bacteria</taxon>
        <taxon>Pseudomonadati</taxon>
        <taxon>Pseudomonadota</taxon>
        <taxon>Gammaproteobacteria</taxon>
        <taxon>Enterobacterales</taxon>
        <taxon>Enterobacteriaceae</taxon>
    </lineage>
</organism>
<comment type="similarity">
    <text evidence="8">Belongs to the binding-protein-dependent transport system permease family.</text>
</comment>
<feature type="transmembrane region" description="Helical" evidence="8">
    <location>
        <begin position="196"/>
        <end position="221"/>
    </location>
</feature>
<protein>
    <submittedName>
        <fullName evidence="10">ABC transporter permease subunit</fullName>
    </submittedName>
</protein>
<reference evidence="10 11" key="1">
    <citation type="submission" date="2021-08" db="EMBL/GenBank/DDBJ databases">
        <title>Culture and genomic analysis of Symbiopectobacterium purcellii sp. nov. gen. nov., isolated from the leafhopper Empoasca decipiens.</title>
        <authorList>
            <person name="Nadal-Jimenez P."/>
            <person name="Siozios S."/>
            <person name="Halliday N."/>
            <person name="Camara M."/>
            <person name="Hurst G.D.D."/>
        </authorList>
    </citation>
    <scope>NUCLEOTIDE SEQUENCE [LARGE SCALE GENOMIC DNA]</scope>
    <source>
        <strain evidence="10 11">SyEd1</strain>
    </source>
</reference>
<evidence type="ECO:0000313" key="10">
    <source>
        <dbReference type="EMBL" id="QZN95760.1"/>
    </source>
</evidence>
<feature type="transmembrane region" description="Helical" evidence="8">
    <location>
        <begin position="125"/>
        <end position="148"/>
    </location>
</feature>
<evidence type="ECO:0000256" key="5">
    <source>
        <dbReference type="ARBA" id="ARBA00022692"/>
    </source>
</evidence>
<keyword evidence="11" id="KW-1185">Reference proteome</keyword>